<dbReference type="RefSeq" id="WP_078318612.1">
    <property type="nucleotide sequence ID" value="NZ_MUYV01000024.1"/>
</dbReference>
<organism evidence="1 2">
    <name type="scientific">Moraxella porci DSM 25326</name>
    <dbReference type="NCBI Taxonomy" id="573983"/>
    <lineage>
        <taxon>Bacteria</taxon>
        <taxon>Pseudomonadati</taxon>
        <taxon>Pseudomonadota</taxon>
        <taxon>Gammaproteobacteria</taxon>
        <taxon>Moraxellales</taxon>
        <taxon>Moraxellaceae</taxon>
        <taxon>Moraxella</taxon>
    </lineage>
</organism>
<evidence type="ECO:0000313" key="2">
    <source>
        <dbReference type="Proteomes" id="UP000190683"/>
    </source>
</evidence>
<dbReference type="STRING" id="573983.B0681_10230"/>
<dbReference type="AlphaFoldDB" id="A0A1T0CLC1"/>
<gene>
    <name evidence="1" type="ORF">B0681_10230</name>
</gene>
<comment type="caution">
    <text evidence="1">The sequence shown here is derived from an EMBL/GenBank/DDBJ whole genome shotgun (WGS) entry which is preliminary data.</text>
</comment>
<sequence>MLIRAKDSLLNNYIYIYSIYLSKNGFDENCWYFLCSSENKFGLNVFTLDEIKEIEILDFEGQISYLYIDNEIVNRIRKNNWSIDENLYLNSKNQYMHPVLKYFLDNQWEVYEGIIEGQIDDWREFEKKLGFRP</sequence>
<reference evidence="1 2" key="1">
    <citation type="submission" date="2017-02" db="EMBL/GenBank/DDBJ databases">
        <title>Draft genome sequence of Moraxella porci CCUG 54912T type strain.</title>
        <authorList>
            <person name="Salva-Serra F."/>
            <person name="Engstrom-Jakobsson H."/>
            <person name="Thorell K."/>
            <person name="Jaen-Luchoro D."/>
            <person name="Gonzales-Siles L."/>
            <person name="Karlsson R."/>
            <person name="Yazdan S."/>
            <person name="Boulund F."/>
            <person name="Johnning A."/>
            <person name="Engstrand L."/>
            <person name="Kristiansson E."/>
            <person name="Moore E."/>
        </authorList>
    </citation>
    <scope>NUCLEOTIDE SEQUENCE [LARGE SCALE GENOMIC DNA]</scope>
    <source>
        <strain evidence="1 2">CCUG 54912</strain>
    </source>
</reference>
<evidence type="ECO:0000313" key="1">
    <source>
        <dbReference type="EMBL" id="OOS22961.1"/>
    </source>
</evidence>
<name>A0A1T0CLC1_9GAMM</name>
<keyword evidence="2" id="KW-1185">Reference proteome</keyword>
<dbReference type="Proteomes" id="UP000190683">
    <property type="component" value="Unassembled WGS sequence"/>
</dbReference>
<accession>A0A1T0CLC1</accession>
<dbReference type="EMBL" id="MUYV01000024">
    <property type="protein sequence ID" value="OOS22961.1"/>
    <property type="molecule type" value="Genomic_DNA"/>
</dbReference>
<proteinExistence type="predicted"/>
<protein>
    <submittedName>
        <fullName evidence="1">Uncharacterized protein</fullName>
    </submittedName>
</protein>